<feature type="transmembrane region" description="Helical" evidence="2">
    <location>
        <begin position="392"/>
        <end position="413"/>
    </location>
</feature>
<comment type="caution">
    <text evidence="3">The sequence shown here is derived from an EMBL/GenBank/DDBJ whole genome shotgun (WGS) entry which is preliminary data.</text>
</comment>
<protein>
    <submittedName>
        <fullName evidence="3">Uncharacterized protein</fullName>
    </submittedName>
</protein>
<feature type="transmembrane region" description="Helical" evidence="2">
    <location>
        <begin position="363"/>
        <end position="380"/>
    </location>
</feature>
<proteinExistence type="predicted"/>
<evidence type="ECO:0000256" key="1">
    <source>
        <dbReference type="SAM" id="MobiDB-lite"/>
    </source>
</evidence>
<feature type="region of interest" description="Disordered" evidence="1">
    <location>
        <begin position="55"/>
        <end position="96"/>
    </location>
</feature>
<dbReference type="AlphaFoldDB" id="A0A9W9DHD4"/>
<reference evidence="3" key="2">
    <citation type="journal article" date="2023" name="Proc. Natl. Acad. Sci. U.S.A.">
        <title>A global phylogenomic analysis of the shiitake genus Lentinula.</title>
        <authorList>
            <person name="Sierra-Patev S."/>
            <person name="Min B."/>
            <person name="Naranjo-Ortiz M."/>
            <person name="Looney B."/>
            <person name="Konkel Z."/>
            <person name="Slot J.C."/>
            <person name="Sakamoto Y."/>
            <person name="Steenwyk J.L."/>
            <person name="Rokas A."/>
            <person name="Carro J."/>
            <person name="Camarero S."/>
            <person name="Ferreira P."/>
            <person name="Molpeceres G."/>
            <person name="Ruiz-Duenas F.J."/>
            <person name="Serrano A."/>
            <person name="Henrissat B."/>
            <person name="Drula E."/>
            <person name="Hughes K.W."/>
            <person name="Mata J.L."/>
            <person name="Ishikawa N.K."/>
            <person name="Vargas-Isla R."/>
            <person name="Ushijima S."/>
            <person name="Smith C.A."/>
            <person name="Donoghue J."/>
            <person name="Ahrendt S."/>
            <person name="Andreopoulos W."/>
            <person name="He G."/>
            <person name="LaButti K."/>
            <person name="Lipzen A."/>
            <person name="Ng V."/>
            <person name="Riley R."/>
            <person name="Sandor L."/>
            <person name="Barry K."/>
            <person name="Martinez A.T."/>
            <person name="Xiao Y."/>
            <person name="Gibbons J.G."/>
            <person name="Terashima K."/>
            <person name="Grigoriev I.V."/>
            <person name="Hibbett D."/>
        </authorList>
    </citation>
    <scope>NUCLEOTIDE SEQUENCE</scope>
    <source>
        <strain evidence="3">Sp2 HRB7682 ss15</strain>
    </source>
</reference>
<evidence type="ECO:0000256" key="2">
    <source>
        <dbReference type="SAM" id="Phobius"/>
    </source>
</evidence>
<accession>A0A9W9DHD4</accession>
<keyword evidence="2" id="KW-0472">Membrane</keyword>
<dbReference type="EMBL" id="JANVFS010000035">
    <property type="protein sequence ID" value="KAJ4469378.1"/>
    <property type="molecule type" value="Genomic_DNA"/>
</dbReference>
<organism evidence="3 4">
    <name type="scientific">Lentinula lateritia</name>
    <dbReference type="NCBI Taxonomy" id="40482"/>
    <lineage>
        <taxon>Eukaryota</taxon>
        <taxon>Fungi</taxon>
        <taxon>Dikarya</taxon>
        <taxon>Basidiomycota</taxon>
        <taxon>Agaricomycotina</taxon>
        <taxon>Agaricomycetes</taxon>
        <taxon>Agaricomycetidae</taxon>
        <taxon>Agaricales</taxon>
        <taxon>Marasmiineae</taxon>
        <taxon>Omphalotaceae</taxon>
        <taxon>Lentinula</taxon>
    </lineage>
</organism>
<evidence type="ECO:0000313" key="4">
    <source>
        <dbReference type="Proteomes" id="UP001150238"/>
    </source>
</evidence>
<sequence length="427" mass="47869">MEPEEATDETFSSPTGWWRRQTYGHYSYYLDDDGMIQKIFDDTNTEELLEAESVKNGDTRGSTPVSFPPSVRPPKYFTEGQARTGTVSNDTYGPTKLETNRFRSHSSEGETAWHYSQAPYDLDAPLPETAIPRLLGTIYVHRNVNDGGYQVWVWYKRDGNGLAWQPVDLKNEQIAHPKIADRSLKLTSTGKPSWILNSTATTYRSRTLRRSRSRSAAPSTFGKAPDGELDTSVDGVFGIEDMERLHPEFDSGELTWIGYETAALVSQQIIVEDKARESDEKTNGNAVDSDIDNQSLEKTIPVTCPEPSDQNIQPAVQSRLNYLKASWGHFTAFGQLNAGTLSHLLFLVRVFRKIWSLFHAQPLIITIGHLVLTVGVFISVRNHTSQLQGPGFSRLTVEIILCIGTFICISLVFRIISILSELAPFNM</sequence>
<reference evidence="3" key="1">
    <citation type="submission" date="2022-08" db="EMBL/GenBank/DDBJ databases">
        <authorList>
            <consortium name="DOE Joint Genome Institute"/>
            <person name="Min B."/>
            <person name="Riley R."/>
            <person name="Sierra-Patev S."/>
            <person name="Naranjo-Ortiz M."/>
            <person name="Looney B."/>
            <person name="Konkel Z."/>
            <person name="Slot J.C."/>
            <person name="Sakamoto Y."/>
            <person name="Steenwyk J.L."/>
            <person name="Rokas A."/>
            <person name="Carro J."/>
            <person name="Camarero S."/>
            <person name="Ferreira P."/>
            <person name="Molpeceres G."/>
            <person name="Ruiz-Duenas F.J."/>
            <person name="Serrano A."/>
            <person name="Henrissat B."/>
            <person name="Drula E."/>
            <person name="Hughes K.W."/>
            <person name="Mata J.L."/>
            <person name="Ishikawa N.K."/>
            <person name="Vargas-Isla R."/>
            <person name="Ushijima S."/>
            <person name="Smith C.A."/>
            <person name="Ahrendt S."/>
            <person name="Andreopoulos W."/>
            <person name="He G."/>
            <person name="Labutti K."/>
            <person name="Lipzen A."/>
            <person name="Ng V."/>
            <person name="Sandor L."/>
            <person name="Barry K."/>
            <person name="Martinez A.T."/>
            <person name="Xiao Y."/>
            <person name="Gibbons J.G."/>
            <person name="Terashima K."/>
            <person name="Hibbett D.S."/>
            <person name="Grigoriev I.V."/>
        </authorList>
    </citation>
    <scope>NUCLEOTIDE SEQUENCE</scope>
    <source>
        <strain evidence="3">Sp2 HRB7682 ss15</strain>
    </source>
</reference>
<keyword evidence="2" id="KW-0812">Transmembrane</keyword>
<feature type="compositionally biased region" description="Polar residues" evidence="1">
    <location>
        <begin position="81"/>
        <end position="92"/>
    </location>
</feature>
<dbReference type="Proteomes" id="UP001150238">
    <property type="component" value="Unassembled WGS sequence"/>
</dbReference>
<name>A0A9W9DHD4_9AGAR</name>
<feature type="transmembrane region" description="Helical" evidence="2">
    <location>
        <begin position="327"/>
        <end position="351"/>
    </location>
</feature>
<keyword evidence="2" id="KW-1133">Transmembrane helix</keyword>
<gene>
    <name evidence="3" type="ORF">C8J55DRAFT_492090</name>
</gene>
<feature type="region of interest" description="Disordered" evidence="1">
    <location>
        <begin position="208"/>
        <end position="227"/>
    </location>
</feature>
<evidence type="ECO:0000313" key="3">
    <source>
        <dbReference type="EMBL" id="KAJ4469378.1"/>
    </source>
</evidence>